<organism evidence="1 2">
    <name type="scientific">Algoriphagus hitonicola</name>
    <dbReference type="NCBI Taxonomy" id="435880"/>
    <lineage>
        <taxon>Bacteria</taxon>
        <taxon>Pseudomonadati</taxon>
        <taxon>Bacteroidota</taxon>
        <taxon>Cytophagia</taxon>
        <taxon>Cytophagales</taxon>
        <taxon>Cyclobacteriaceae</taxon>
        <taxon>Algoriphagus</taxon>
    </lineage>
</organism>
<sequence length="121" mass="13790">MKINYLVAFATMLVFSFSCQEKENPIQACGVENPVANLTWLNERVEELESTEFGRNYSYISEVLYQGQTLFMEGNCCPNCNSVFTYYDCQGNLFEDEIASTEVTENKLIWKSESSLCTVGE</sequence>
<reference evidence="2" key="1">
    <citation type="submission" date="2016-10" db="EMBL/GenBank/DDBJ databases">
        <authorList>
            <person name="Varghese N."/>
            <person name="Submissions S."/>
        </authorList>
    </citation>
    <scope>NUCLEOTIDE SEQUENCE [LARGE SCALE GENOMIC DNA]</scope>
    <source>
        <strain evidence="2">DSM 19315</strain>
    </source>
</reference>
<dbReference type="Proteomes" id="UP000199642">
    <property type="component" value="Unassembled WGS sequence"/>
</dbReference>
<evidence type="ECO:0008006" key="3">
    <source>
        <dbReference type="Google" id="ProtNLM"/>
    </source>
</evidence>
<dbReference type="AlphaFoldDB" id="A0A1I2R405"/>
<dbReference type="PROSITE" id="PS51257">
    <property type="entry name" value="PROKAR_LIPOPROTEIN"/>
    <property type="match status" value="1"/>
</dbReference>
<name>A0A1I2R405_9BACT</name>
<dbReference type="STRING" id="435880.SAMN04487988_10367"/>
<accession>A0A1I2R405</accession>
<evidence type="ECO:0000313" key="1">
    <source>
        <dbReference type="EMBL" id="SFG35424.1"/>
    </source>
</evidence>
<protein>
    <recommendedName>
        <fullName evidence="3">Lipoprotein</fullName>
    </recommendedName>
</protein>
<dbReference type="EMBL" id="FOPC01000003">
    <property type="protein sequence ID" value="SFG35424.1"/>
    <property type="molecule type" value="Genomic_DNA"/>
</dbReference>
<proteinExistence type="predicted"/>
<keyword evidence="2" id="KW-1185">Reference proteome</keyword>
<gene>
    <name evidence="1" type="ORF">SAMN04487988_10367</name>
</gene>
<evidence type="ECO:0000313" key="2">
    <source>
        <dbReference type="Proteomes" id="UP000199642"/>
    </source>
</evidence>